<feature type="region of interest" description="Disordered" evidence="15">
    <location>
        <begin position="20"/>
        <end position="43"/>
    </location>
</feature>
<comment type="subcellular location">
    <subcellularLocation>
        <location evidence="1">Mitochondrion inner membrane</location>
    </subcellularLocation>
</comment>
<keyword evidence="4" id="KW-0679">Respiratory chain</keyword>
<feature type="compositionally biased region" description="Gly residues" evidence="15">
    <location>
        <begin position="33"/>
        <end position="43"/>
    </location>
</feature>
<evidence type="ECO:0000256" key="5">
    <source>
        <dbReference type="ARBA" id="ARBA00022737"/>
    </source>
</evidence>
<reference evidence="16" key="2">
    <citation type="submission" date="2025-09" db="UniProtKB">
        <authorList>
            <consortium name="Ensembl"/>
        </authorList>
    </citation>
    <scope>IDENTIFICATION</scope>
</reference>
<evidence type="ECO:0000256" key="10">
    <source>
        <dbReference type="ARBA" id="ARBA00023128"/>
    </source>
</evidence>
<keyword evidence="5" id="KW-0677">Repeat</keyword>
<evidence type="ECO:0000256" key="13">
    <source>
        <dbReference type="ARBA" id="ARBA00074652"/>
    </source>
</evidence>
<evidence type="ECO:0000256" key="12">
    <source>
        <dbReference type="ARBA" id="ARBA00066255"/>
    </source>
</evidence>
<keyword evidence="17" id="KW-1185">Reference proteome</keyword>
<evidence type="ECO:0000313" key="17">
    <source>
        <dbReference type="Proteomes" id="UP000694393"/>
    </source>
</evidence>
<feature type="coiled-coil region" evidence="14">
    <location>
        <begin position="316"/>
        <end position="362"/>
    </location>
</feature>
<dbReference type="SMART" id="SM00028">
    <property type="entry name" value="TPR"/>
    <property type="match status" value="4"/>
</dbReference>
<comment type="subunit">
    <text evidence="12">Binds to the mature mitochondrial complex III dimer, after the incorporation of the Rieske protein UQCRFS1. Interacts with UQCRC1 and UQCRFS1. Interacts with ZFYVE26 and CHMP4B.</text>
</comment>
<evidence type="ECO:0000256" key="2">
    <source>
        <dbReference type="ARBA" id="ARBA00008219"/>
    </source>
</evidence>
<organism evidence="16 17">
    <name type="scientific">Pelusios castaneus</name>
    <name type="common">West African mud turtle</name>
    <dbReference type="NCBI Taxonomy" id="367368"/>
    <lineage>
        <taxon>Eukaryota</taxon>
        <taxon>Metazoa</taxon>
        <taxon>Chordata</taxon>
        <taxon>Craniata</taxon>
        <taxon>Vertebrata</taxon>
        <taxon>Euteleostomi</taxon>
        <taxon>Archelosauria</taxon>
        <taxon>Testudinata</taxon>
        <taxon>Testudines</taxon>
        <taxon>Pleurodira</taxon>
        <taxon>Pelomedusidae</taxon>
        <taxon>Pelusios</taxon>
    </lineage>
</organism>
<evidence type="ECO:0000256" key="15">
    <source>
        <dbReference type="SAM" id="MobiDB-lite"/>
    </source>
</evidence>
<proteinExistence type="inferred from homology"/>
<evidence type="ECO:0000313" key="16">
    <source>
        <dbReference type="Ensembl" id="ENSPCEP00000017223.1"/>
    </source>
</evidence>
<evidence type="ECO:0000256" key="3">
    <source>
        <dbReference type="ARBA" id="ARBA00022448"/>
    </source>
</evidence>
<keyword evidence="10" id="KW-0496">Mitochondrion</keyword>
<dbReference type="InterPro" id="IPR040395">
    <property type="entry name" value="TTC19"/>
</dbReference>
<evidence type="ECO:0000256" key="14">
    <source>
        <dbReference type="SAM" id="Coils"/>
    </source>
</evidence>
<evidence type="ECO:0000256" key="11">
    <source>
        <dbReference type="ARBA" id="ARBA00023136"/>
    </source>
</evidence>
<dbReference type="Proteomes" id="UP000694393">
    <property type="component" value="Unplaced"/>
</dbReference>
<keyword evidence="9" id="KW-0249">Electron transport</keyword>
<accession>A0A8C8S8I0</accession>
<dbReference type="Ensembl" id="ENSPCET00000017826.1">
    <property type="protein sequence ID" value="ENSPCEP00000017223.1"/>
    <property type="gene ID" value="ENSPCEG00000013535.1"/>
</dbReference>
<keyword evidence="14" id="KW-0175">Coiled coil</keyword>
<evidence type="ECO:0000256" key="9">
    <source>
        <dbReference type="ARBA" id="ARBA00022982"/>
    </source>
</evidence>
<evidence type="ECO:0000256" key="6">
    <source>
        <dbReference type="ARBA" id="ARBA00022792"/>
    </source>
</evidence>
<keyword evidence="3" id="KW-0813">Transport</keyword>
<dbReference type="PANTHER" id="PTHR13143:SF6">
    <property type="entry name" value="TETRATRICOPEPTIDE REPEAT PROTEIN 19, MITOCHONDRIAL"/>
    <property type="match status" value="1"/>
</dbReference>
<evidence type="ECO:0000256" key="7">
    <source>
        <dbReference type="ARBA" id="ARBA00022803"/>
    </source>
</evidence>
<dbReference type="GO" id="GO:0034551">
    <property type="term" value="P:mitochondrial respiratory chain complex III assembly"/>
    <property type="evidence" value="ECO:0007669"/>
    <property type="project" value="InterPro"/>
</dbReference>
<sequence>MLGALRRGLAAAGRRCAGARLPAGRGKTEGRRGAGWGAGPRPGRGGPGAGGVLAALAAFSLFSKNMEEKKEGESTRTEDTIIFLLKKAKLSIMKGELEEAERILHEALRLSHQSDNKKAVIYTYDLMANLAFLRGQLDSAEKLFKAAMSFLLAGDMKQDDNAIIEMSLKLASIYAAQNQHKLAFAGYEFCILTLEEKLAKYKDLPEDVLPAEERNNTNLLLGMSLDSYSRYLLANNQLPAAQRMYEKALQISREVQGDTHPQTVVLMNDLATVLDAQGLYDDAWAHAKRACELAKQTQHPEEHMVLNNLAGILMHKEDFLQAKQFYKEALKQAELKGDTASIQHIKEELAELARRRKTSNEV</sequence>
<name>A0A8C8S8I0_9SAUR</name>
<dbReference type="FunFam" id="1.25.40.10:FF:000240">
    <property type="entry name" value="Tetratricopeptide repeat protein 19, mitochondrial"/>
    <property type="match status" value="1"/>
</dbReference>
<keyword evidence="6" id="KW-0999">Mitochondrion inner membrane</keyword>
<reference evidence="16" key="1">
    <citation type="submission" date="2025-08" db="UniProtKB">
        <authorList>
            <consortium name="Ensembl"/>
        </authorList>
    </citation>
    <scope>IDENTIFICATION</scope>
</reference>
<keyword evidence="11" id="KW-0472">Membrane</keyword>
<keyword evidence="8" id="KW-0809">Transit peptide</keyword>
<keyword evidence="7" id="KW-0802">TPR repeat</keyword>
<evidence type="ECO:0000256" key="1">
    <source>
        <dbReference type="ARBA" id="ARBA00004273"/>
    </source>
</evidence>
<dbReference type="SUPFAM" id="SSF48452">
    <property type="entry name" value="TPR-like"/>
    <property type="match status" value="2"/>
</dbReference>
<evidence type="ECO:0000256" key="4">
    <source>
        <dbReference type="ARBA" id="ARBA00022660"/>
    </source>
</evidence>
<dbReference type="InterPro" id="IPR019734">
    <property type="entry name" value="TPR_rpt"/>
</dbReference>
<comment type="similarity">
    <text evidence="2">Belongs to the TTC19 family.</text>
</comment>
<evidence type="ECO:0000256" key="8">
    <source>
        <dbReference type="ARBA" id="ARBA00022946"/>
    </source>
</evidence>
<dbReference type="GO" id="GO:0005743">
    <property type="term" value="C:mitochondrial inner membrane"/>
    <property type="evidence" value="ECO:0007669"/>
    <property type="project" value="UniProtKB-SubCell"/>
</dbReference>
<dbReference type="AlphaFoldDB" id="A0A8C8S8I0"/>
<dbReference type="Gene3D" id="1.25.40.10">
    <property type="entry name" value="Tetratricopeptide repeat domain"/>
    <property type="match status" value="2"/>
</dbReference>
<protein>
    <recommendedName>
        <fullName evidence="13">Tetratricopeptide repeat protein 19, mitochondrial</fullName>
    </recommendedName>
</protein>
<dbReference type="PANTHER" id="PTHR13143">
    <property type="entry name" value="TETRATRICOPEPTIDE REPEAT PROTEIN 19"/>
    <property type="match status" value="1"/>
</dbReference>
<dbReference type="Pfam" id="PF13424">
    <property type="entry name" value="TPR_12"/>
    <property type="match status" value="1"/>
</dbReference>
<dbReference type="InterPro" id="IPR011990">
    <property type="entry name" value="TPR-like_helical_dom_sf"/>
</dbReference>